<keyword evidence="2" id="KW-1185">Reference proteome</keyword>
<organism evidence="1 2">
    <name type="scientific">Camellia lanceoleosa</name>
    <dbReference type="NCBI Taxonomy" id="1840588"/>
    <lineage>
        <taxon>Eukaryota</taxon>
        <taxon>Viridiplantae</taxon>
        <taxon>Streptophyta</taxon>
        <taxon>Embryophyta</taxon>
        <taxon>Tracheophyta</taxon>
        <taxon>Spermatophyta</taxon>
        <taxon>Magnoliopsida</taxon>
        <taxon>eudicotyledons</taxon>
        <taxon>Gunneridae</taxon>
        <taxon>Pentapetalae</taxon>
        <taxon>asterids</taxon>
        <taxon>Ericales</taxon>
        <taxon>Theaceae</taxon>
        <taxon>Camellia</taxon>
    </lineage>
</organism>
<dbReference type="Proteomes" id="UP001060215">
    <property type="component" value="Chromosome 12"/>
</dbReference>
<dbReference type="EMBL" id="CM045769">
    <property type="protein sequence ID" value="KAI7994943.1"/>
    <property type="molecule type" value="Genomic_DNA"/>
</dbReference>
<comment type="caution">
    <text evidence="1">The sequence shown here is derived from an EMBL/GenBank/DDBJ whole genome shotgun (WGS) entry which is preliminary data.</text>
</comment>
<gene>
    <name evidence="1" type="ORF">LOK49_LG11G01635</name>
</gene>
<accession>A0ACC0G362</accession>
<evidence type="ECO:0000313" key="1">
    <source>
        <dbReference type="EMBL" id="KAI7994943.1"/>
    </source>
</evidence>
<name>A0ACC0G362_9ERIC</name>
<sequence>MPLSLPSNTQTKPNSSSSFSFSFSFSFSIQTLLSLSLSLSLELEFLEMATSSRDARRRRIADRGSDRLALITGRIQTIPSSSSSSTSPESHHSHTASCPPSLSHHHDPHLSHHHLDEIVEDDEDKSSSSLLPQYESANDGGSRRQPFLCKCETGTETSRGPSWEVDAKVQAYRVLPTVEDSLIPPSNTEHKLEPLVHHRGKIFTPKQISSAIAASESTPIYCSLAAAILVVLSYIGFPILGSRIMKSVMFFKPLYLVLLTNISIVLARLLLGKQRRFERIEQEANNVPSIGDSFGFAEQLGKALESGLVLQNVMGAVFMDCSIYAIVVICGLSMAHKLGW</sequence>
<evidence type="ECO:0000313" key="2">
    <source>
        <dbReference type="Proteomes" id="UP001060215"/>
    </source>
</evidence>
<proteinExistence type="predicted"/>
<protein>
    <submittedName>
        <fullName evidence="1">Uncharacterized protein</fullName>
    </submittedName>
</protein>
<reference evidence="1 2" key="1">
    <citation type="journal article" date="2022" name="Plant J.">
        <title>Chromosome-level genome of Camellia lanceoleosa provides a valuable resource for understanding genome evolution and self-incompatibility.</title>
        <authorList>
            <person name="Gong W."/>
            <person name="Xiao S."/>
            <person name="Wang L."/>
            <person name="Liao Z."/>
            <person name="Chang Y."/>
            <person name="Mo W."/>
            <person name="Hu G."/>
            <person name="Li W."/>
            <person name="Zhao G."/>
            <person name="Zhu H."/>
            <person name="Hu X."/>
            <person name="Ji K."/>
            <person name="Xiang X."/>
            <person name="Song Q."/>
            <person name="Yuan D."/>
            <person name="Jin S."/>
            <person name="Zhang L."/>
        </authorList>
    </citation>
    <scope>NUCLEOTIDE SEQUENCE [LARGE SCALE GENOMIC DNA]</scope>
    <source>
        <strain evidence="1">SQ_2022a</strain>
    </source>
</reference>